<feature type="compositionally biased region" description="Basic residues" evidence="1">
    <location>
        <begin position="201"/>
        <end position="210"/>
    </location>
</feature>
<feature type="region of interest" description="Disordered" evidence="1">
    <location>
        <begin position="201"/>
        <end position="220"/>
    </location>
</feature>
<dbReference type="InterPro" id="IPR050951">
    <property type="entry name" value="Retrovirus_Pol_polyprotein"/>
</dbReference>
<dbReference type="Gene3D" id="3.10.10.10">
    <property type="entry name" value="HIV Type 1 Reverse Transcriptase, subunit A, domain 1"/>
    <property type="match status" value="1"/>
</dbReference>
<dbReference type="GO" id="GO:0003676">
    <property type="term" value="F:nucleic acid binding"/>
    <property type="evidence" value="ECO:0007669"/>
    <property type="project" value="InterPro"/>
</dbReference>
<feature type="domain" description="CCHC-type" evidence="2">
    <location>
        <begin position="186"/>
        <end position="202"/>
    </location>
</feature>
<keyword evidence="4" id="KW-1185">Reference proteome</keyword>
<reference evidence="3 4" key="1">
    <citation type="submission" date="2020-06" db="EMBL/GenBank/DDBJ databases">
        <authorList>
            <person name="Li R."/>
            <person name="Bekaert M."/>
        </authorList>
    </citation>
    <scope>NUCLEOTIDE SEQUENCE [LARGE SCALE GENOMIC DNA]</scope>
    <source>
        <strain evidence="4">wild</strain>
    </source>
</reference>
<dbReference type="Gene3D" id="4.10.60.10">
    <property type="entry name" value="Zinc finger, CCHC-type"/>
    <property type="match status" value="1"/>
</dbReference>
<dbReference type="Proteomes" id="UP000507470">
    <property type="component" value="Unassembled WGS sequence"/>
</dbReference>
<dbReference type="SMART" id="SM00343">
    <property type="entry name" value="ZnF_C2HC"/>
    <property type="match status" value="2"/>
</dbReference>
<feature type="compositionally biased region" description="Polar residues" evidence="1">
    <location>
        <begin position="211"/>
        <end position="220"/>
    </location>
</feature>
<dbReference type="InterPro" id="IPR036875">
    <property type="entry name" value="Znf_CCHC_sf"/>
</dbReference>
<evidence type="ECO:0000313" key="4">
    <source>
        <dbReference type="Proteomes" id="UP000507470"/>
    </source>
</evidence>
<dbReference type="InterPro" id="IPR043128">
    <property type="entry name" value="Rev_trsase/Diguanyl_cyclase"/>
</dbReference>
<dbReference type="AlphaFoldDB" id="A0A6J8BSL9"/>
<proteinExistence type="predicted"/>
<dbReference type="OrthoDB" id="6283403at2759"/>
<feature type="region of interest" description="Disordered" evidence="1">
    <location>
        <begin position="142"/>
        <end position="161"/>
    </location>
</feature>
<dbReference type="PANTHER" id="PTHR37984:SF5">
    <property type="entry name" value="PROTEIN NYNRIN-LIKE"/>
    <property type="match status" value="1"/>
</dbReference>
<feature type="domain" description="CCHC-type" evidence="2">
    <location>
        <begin position="166"/>
        <end position="182"/>
    </location>
</feature>
<protein>
    <recommendedName>
        <fullName evidence="2">CCHC-type domain-containing protein</fullName>
    </recommendedName>
</protein>
<accession>A0A6J8BSL9</accession>
<dbReference type="InterPro" id="IPR043502">
    <property type="entry name" value="DNA/RNA_pol_sf"/>
</dbReference>
<evidence type="ECO:0000256" key="1">
    <source>
        <dbReference type="SAM" id="MobiDB-lite"/>
    </source>
</evidence>
<evidence type="ECO:0000259" key="2">
    <source>
        <dbReference type="SMART" id="SM00343"/>
    </source>
</evidence>
<dbReference type="PANTHER" id="PTHR37984">
    <property type="entry name" value="PROTEIN CBG26694"/>
    <property type="match status" value="1"/>
</dbReference>
<dbReference type="GO" id="GO:0008270">
    <property type="term" value="F:zinc ion binding"/>
    <property type="evidence" value="ECO:0007669"/>
    <property type="project" value="InterPro"/>
</dbReference>
<dbReference type="SUPFAM" id="SSF57756">
    <property type="entry name" value="Retrovirus zinc finger-like domains"/>
    <property type="match status" value="1"/>
</dbReference>
<dbReference type="InterPro" id="IPR001878">
    <property type="entry name" value="Znf_CCHC"/>
</dbReference>
<gene>
    <name evidence="3" type="ORF">MCOR_21560</name>
</gene>
<sequence length="463" mass="52613">MAGYIGKIEPFDDSTETWSSYVERLEQYFAVNALENEKKVPALLTLLGGKTYGLLRNLTLPDKPATKSYVAELRKFAEYCEFGNLNESLRDQFVVGLKDEQTQKKLLTVPDLTFVKAIGIAIAVETANKDAIELRGKFNTESSVNRIQRQQRRPPPSTTDRQKSFVCYRCNGKNHKADTCRFKDAVCHSCNIKGHIRKACRSSGKPKQRPAQKNVNSLDNQSWEYTSDEDDYLGIHSVKNSNQDSIWITPNVHGKEIRMELDTGELLIPTGYMNVQVKYNGQCENLKLYVVQKGGPALFGRDWLRKINLDWKNLKWINKISVSRNSNEKLDLLLKEYSNVFREGIGCVADIKAHLTLKENASPKFVKARPVPFSVKPQVERELIRLENEGIISKVDTSEWASPIVPVMKSNGTIRICGDFKITVNPMLNVDQYPLPRTDEIFATLAGGQKYTKLDIRNAYLHM</sequence>
<dbReference type="SUPFAM" id="SSF56672">
    <property type="entry name" value="DNA/RNA polymerases"/>
    <property type="match status" value="1"/>
</dbReference>
<name>A0A6J8BSL9_MYTCO</name>
<evidence type="ECO:0000313" key="3">
    <source>
        <dbReference type="EMBL" id="CAC5386080.1"/>
    </source>
</evidence>
<dbReference type="Gene3D" id="3.30.70.270">
    <property type="match status" value="1"/>
</dbReference>
<dbReference type="EMBL" id="CACVKT020003839">
    <property type="protein sequence ID" value="CAC5386080.1"/>
    <property type="molecule type" value="Genomic_DNA"/>
</dbReference>
<organism evidence="3 4">
    <name type="scientific">Mytilus coruscus</name>
    <name type="common">Sea mussel</name>
    <dbReference type="NCBI Taxonomy" id="42192"/>
    <lineage>
        <taxon>Eukaryota</taxon>
        <taxon>Metazoa</taxon>
        <taxon>Spiralia</taxon>
        <taxon>Lophotrochozoa</taxon>
        <taxon>Mollusca</taxon>
        <taxon>Bivalvia</taxon>
        <taxon>Autobranchia</taxon>
        <taxon>Pteriomorphia</taxon>
        <taxon>Mytilida</taxon>
        <taxon>Mytiloidea</taxon>
        <taxon>Mytilidae</taxon>
        <taxon>Mytilinae</taxon>
        <taxon>Mytilus</taxon>
    </lineage>
</organism>